<dbReference type="GO" id="GO:0004222">
    <property type="term" value="F:metalloendopeptidase activity"/>
    <property type="evidence" value="ECO:0007669"/>
    <property type="project" value="UniProtKB-UniRule"/>
</dbReference>
<organism evidence="4 5">
    <name type="scientific">Rhizophagus irregularis</name>
    <dbReference type="NCBI Taxonomy" id="588596"/>
    <lineage>
        <taxon>Eukaryota</taxon>
        <taxon>Fungi</taxon>
        <taxon>Fungi incertae sedis</taxon>
        <taxon>Mucoromycota</taxon>
        <taxon>Glomeromycotina</taxon>
        <taxon>Glomeromycetes</taxon>
        <taxon>Glomerales</taxon>
        <taxon>Glomeraceae</taxon>
        <taxon>Rhizophagus</taxon>
    </lineage>
</organism>
<evidence type="ECO:0000313" key="5">
    <source>
        <dbReference type="Proteomes" id="UP000234323"/>
    </source>
</evidence>
<dbReference type="VEuPathDB" id="FungiDB:FUN_017294"/>
<feature type="binding site" evidence="1">
    <location>
        <position position="46"/>
    </location>
    <ligand>
        <name>Zn(2+)</name>
        <dbReference type="ChEBI" id="CHEBI:29105"/>
        <note>catalytic</note>
    </ligand>
</feature>
<reference evidence="4 5" key="1">
    <citation type="submission" date="2015-10" db="EMBL/GenBank/DDBJ databases">
        <title>Genome analyses suggest a sexual origin of heterokaryosis in a supposedly ancient asexual fungus.</title>
        <authorList>
            <person name="Ropars J."/>
            <person name="Sedzielewska K."/>
            <person name="Noel J."/>
            <person name="Charron P."/>
            <person name="Farinelli L."/>
            <person name="Marton T."/>
            <person name="Kruger M."/>
            <person name="Pelin A."/>
            <person name="Brachmann A."/>
            <person name="Corradi N."/>
        </authorList>
    </citation>
    <scope>NUCLEOTIDE SEQUENCE [LARGE SCALE GENOMIC DNA]</scope>
    <source>
        <strain evidence="4 5">A4</strain>
    </source>
</reference>
<accession>A0A2I1G976</accession>
<evidence type="ECO:0000259" key="3">
    <source>
        <dbReference type="PROSITE" id="PS51864"/>
    </source>
</evidence>
<dbReference type="GO" id="GO:0006508">
    <property type="term" value="P:proteolysis"/>
    <property type="evidence" value="ECO:0007669"/>
    <property type="project" value="UniProtKB-KW"/>
</dbReference>
<comment type="caution">
    <text evidence="1">Lacks conserved residue(s) required for the propagation of feature annotation.</text>
</comment>
<feature type="binding site" evidence="1">
    <location>
        <position position="50"/>
    </location>
    <ligand>
        <name>Zn(2+)</name>
        <dbReference type="ChEBI" id="CHEBI:29105"/>
        <note>catalytic</note>
    </ligand>
</feature>
<feature type="active site" evidence="1">
    <location>
        <position position="47"/>
    </location>
</feature>
<dbReference type="PANTHER" id="PTHR10127">
    <property type="entry name" value="DISCOIDIN, CUB, EGF, LAMININ , AND ZINC METALLOPROTEASE DOMAIN CONTAINING"/>
    <property type="match status" value="1"/>
</dbReference>
<keyword evidence="1 2" id="KW-0482">Metalloprotease</keyword>
<keyword evidence="1 2" id="KW-0479">Metal-binding</keyword>
<dbReference type="VEuPathDB" id="FungiDB:RhiirFUN_022612"/>
<dbReference type="EMBL" id="LLXI01000239">
    <property type="protein sequence ID" value="PKY43159.1"/>
    <property type="molecule type" value="Genomic_DNA"/>
</dbReference>
<proteinExistence type="predicted"/>
<dbReference type="Pfam" id="PF01400">
    <property type="entry name" value="Astacin"/>
    <property type="match status" value="1"/>
</dbReference>
<dbReference type="PRINTS" id="PR00480">
    <property type="entry name" value="ASTACIN"/>
</dbReference>
<dbReference type="InterPro" id="IPR001506">
    <property type="entry name" value="Peptidase_M12A"/>
</dbReference>
<gene>
    <name evidence="4" type="ORF">RhiirA4_398340</name>
</gene>
<feature type="binding site" evidence="1">
    <location>
        <position position="56"/>
    </location>
    <ligand>
        <name>Zn(2+)</name>
        <dbReference type="ChEBI" id="CHEBI:29105"/>
        <note>catalytic</note>
    </ligand>
</feature>
<feature type="domain" description="Peptidase M12A" evidence="3">
    <location>
        <begin position="1"/>
        <end position="133"/>
    </location>
</feature>
<dbReference type="PROSITE" id="PS51864">
    <property type="entry name" value="ASTACIN"/>
    <property type="match status" value="1"/>
</dbReference>
<keyword evidence="1 2" id="KW-0378">Hydrolase</keyword>
<dbReference type="Gene3D" id="3.40.390.10">
    <property type="entry name" value="Collagenase (Catalytic Domain)"/>
    <property type="match status" value="1"/>
</dbReference>
<dbReference type="PANTHER" id="PTHR10127:SF901">
    <property type="entry name" value="METALLOENDOPEPTIDASE"/>
    <property type="match status" value="1"/>
</dbReference>
<dbReference type="GO" id="GO:0008270">
    <property type="term" value="F:zinc ion binding"/>
    <property type="evidence" value="ECO:0007669"/>
    <property type="project" value="UniProtKB-UniRule"/>
</dbReference>
<dbReference type="Proteomes" id="UP000234323">
    <property type="component" value="Unassembled WGS sequence"/>
</dbReference>
<comment type="cofactor">
    <cofactor evidence="1 2">
        <name>Zn(2+)</name>
        <dbReference type="ChEBI" id="CHEBI:29105"/>
    </cofactor>
    <text evidence="1 2">Binds 1 zinc ion per subunit.</text>
</comment>
<comment type="caution">
    <text evidence="4">The sequence shown here is derived from an EMBL/GenBank/DDBJ whole genome shotgun (WGS) entry which is preliminary data.</text>
</comment>
<keyword evidence="5" id="KW-1185">Reference proteome</keyword>
<protein>
    <recommendedName>
        <fullName evidence="2">Metalloendopeptidase</fullName>
        <ecNumber evidence="2">3.4.24.-</ecNumber>
    </recommendedName>
</protein>
<name>A0A2I1G976_9GLOM</name>
<keyword evidence="1 2" id="KW-0645">Protease</keyword>
<sequence>METRFGLNNYYILSIIPITITHYYLIPHYKLWVAEGSAYPVGQIMHELMHALGFYHEHSRPDRDEYLDVNNEAAKIANYKKRSESNSVCYSNTLDFHSIMIYRENEKMTLKEGINFKIGLYAETILFVSYYFA</sequence>
<evidence type="ECO:0000256" key="2">
    <source>
        <dbReference type="RuleBase" id="RU361183"/>
    </source>
</evidence>
<dbReference type="SUPFAM" id="SSF55486">
    <property type="entry name" value="Metalloproteases ('zincins'), catalytic domain"/>
    <property type="match status" value="1"/>
</dbReference>
<evidence type="ECO:0000313" key="4">
    <source>
        <dbReference type="EMBL" id="PKY43159.1"/>
    </source>
</evidence>
<evidence type="ECO:0000256" key="1">
    <source>
        <dbReference type="PROSITE-ProRule" id="PRU01211"/>
    </source>
</evidence>
<dbReference type="InterPro" id="IPR024079">
    <property type="entry name" value="MetalloPept_cat_dom_sf"/>
</dbReference>
<dbReference type="EC" id="3.4.24.-" evidence="2"/>
<keyword evidence="1 2" id="KW-0862">Zinc</keyword>
<dbReference type="AlphaFoldDB" id="A0A2I1G976"/>